<feature type="domain" description="UDENN FLCN/SMCR8-type" evidence="1">
    <location>
        <begin position="1"/>
        <end position="179"/>
    </location>
</feature>
<reference evidence="2 3" key="1">
    <citation type="submission" date="2023-05" db="EMBL/GenBank/DDBJ databases">
        <title>B98-5 Cell Line De Novo Hybrid Assembly: An Optical Mapping Approach.</title>
        <authorList>
            <person name="Kananen K."/>
            <person name="Auerbach J.A."/>
            <person name="Kautto E."/>
            <person name="Blachly J.S."/>
        </authorList>
    </citation>
    <scope>NUCLEOTIDE SEQUENCE [LARGE SCALE GENOMIC DNA]</scope>
    <source>
        <strain evidence="2">B95-8</strain>
        <tissue evidence="2">Cell line</tissue>
    </source>
</reference>
<evidence type="ECO:0000313" key="2">
    <source>
        <dbReference type="EMBL" id="KAK2110462.1"/>
    </source>
</evidence>
<dbReference type="InterPro" id="IPR021713">
    <property type="entry name" value="Folliculin"/>
</dbReference>
<organism evidence="2 3">
    <name type="scientific">Saguinus oedipus</name>
    <name type="common">Cotton-top tamarin</name>
    <name type="synonym">Oedipomidas oedipus</name>
    <dbReference type="NCBI Taxonomy" id="9490"/>
    <lineage>
        <taxon>Eukaryota</taxon>
        <taxon>Metazoa</taxon>
        <taxon>Chordata</taxon>
        <taxon>Craniata</taxon>
        <taxon>Vertebrata</taxon>
        <taxon>Euteleostomi</taxon>
        <taxon>Mammalia</taxon>
        <taxon>Eutheria</taxon>
        <taxon>Euarchontoglires</taxon>
        <taxon>Primates</taxon>
        <taxon>Haplorrhini</taxon>
        <taxon>Platyrrhini</taxon>
        <taxon>Cebidae</taxon>
        <taxon>Callitrichinae</taxon>
        <taxon>Saguinus</taxon>
    </lineage>
</organism>
<dbReference type="PANTHER" id="PTHR31441">
    <property type="entry name" value="FOLLICULIN FAMILY MEMBER"/>
    <property type="match status" value="1"/>
</dbReference>
<dbReference type="InterPro" id="IPR037521">
    <property type="entry name" value="FLCN/SMCR8_DENN"/>
</dbReference>
<dbReference type="PROSITE" id="PS51834">
    <property type="entry name" value="DENN_FLCN_SMCR8"/>
    <property type="match status" value="1"/>
</dbReference>
<gene>
    <name evidence="2" type="ORF">P7K49_010208</name>
</gene>
<dbReference type="Proteomes" id="UP001266305">
    <property type="component" value="Unassembled WGS sequence"/>
</dbReference>
<dbReference type="Gene3D" id="1.10.10.1730">
    <property type="entry name" value="Folliculin"/>
    <property type="match status" value="1"/>
</dbReference>
<protein>
    <recommendedName>
        <fullName evidence="1">UDENN FLCN/SMCR8-type domain-containing protein</fullName>
    </recommendedName>
</protein>
<accession>A0ABQ9VM62</accession>
<evidence type="ECO:0000259" key="1">
    <source>
        <dbReference type="PROSITE" id="PS51834"/>
    </source>
</evidence>
<proteinExistence type="predicted"/>
<comment type="caution">
    <text evidence="2">The sequence shown here is derived from an EMBL/GenBank/DDBJ whole genome shotgun (WGS) entry which is preliminary data.</text>
</comment>
<dbReference type="InterPro" id="IPR032035">
    <property type="entry name" value="Folliculin_DENN"/>
</dbReference>
<keyword evidence="3" id="KW-1185">Reference proteome</keyword>
<dbReference type="Pfam" id="PF16692">
    <property type="entry name" value="Folliculin_C"/>
    <property type="match status" value="2"/>
</dbReference>
<evidence type="ECO:0000313" key="3">
    <source>
        <dbReference type="Proteomes" id="UP001266305"/>
    </source>
</evidence>
<sequence>MLPVGCVRIIPYSSQYEEAYRCNFLGLSPHVQIPPHVLSSGAFHRGLWGHALRSGSPRLRPRVEADGCQFAVIVEVHAATRSTLHPVGCEDDQSLSKYEFVVTSGSPVAADRGGCPQAGVLCVGQGSHPVLTPALTLPLTFSPVGPTILNKIEAALTNQNLSVDVVDQCLVCLKEEWMK</sequence>
<dbReference type="Gene3D" id="3.40.50.12430">
    <property type="match status" value="2"/>
</dbReference>
<dbReference type="EMBL" id="JASSZA010000005">
    <property type="protein sequence ID" value="KAK2110462.1"/>
    <property type="molecule type" value="Genomic_DNA"/>
</dbReference>
<name>A0ABQ9VM62_SAGOE</name>
<dbReference type="InterPro" id="IPR044886">
    <property type="entry name" value="FLCN_DENN_C_sf"/>
</dbReference>
<dbReference type="PANTHER" id="PTHR31441:SF2">
    <property type="entry name" value="FOLLICULIN"/>
    <property type="match status" value="1"/>
</dbReference>